<dbReference type="Proteomes" id="UP000220629">
    <property type="component" value="Unassembled WGS sequence"/>
</dbReference>
<dbReference type="AlphaFoldDB" id="A0A2A7SF89"/>
<feature type="transmembrane region" description="Helical" evidence="1">
    <location>
        <begin position="6"/>
        <end position="28"/>
    </location>
</feature>
<evidence type="ECO:0000256" key="1">
    <source>
        <dbReference type="SAM" id="Phobius"/>
    </source>
</evidence>
<dbReference type="EMBL" id="PDDY01000001">
    <property type="protein sequence ID" value="PEH42327.1"/>
    <property type="molecule type" value="Genomic_DNA"/>
</dbReference>
<keyword evidence="1" id="KW-1133">Transmembrane helix</keyword>
<dbReference type="InterPro" id="IPR008407">
    <property type="entry name" value="Brnchd-chn_aa_trnsp_AzlD"/>
</dbReference>
<keyword evidence="1" id="KW-0472">Membrane</keyword>
<evidence type="ECO:0000313" key="3">
    <source>
        <dbReference type="Proteomes" id="UP000220629"/>
    </source>
</evidence>
<keyword evidence="1" id="KW-0812">Transmembrane</keyword>
<feature type="transmembrane region" description="Helical" evidence="1">
    <location>
        <begin position="88"/>
        <end position="105"/>
    </location>
</feature>
<comment type="caution">
    <text evidence="2">The sequence shown here is derived from an EMBL/GenBank/DDBJ whole genome shotgun (WGS) entry which is preliminary data.</text>
</comment>
<organism evidence="2 3">
    <name type="scientific">Burkholderia gladioli</name>
    <name type="common">Pseudomonas marginata</name>
    <name type="synonym">Phytomonas marginata</name>
    <dbReference type="NCBI Taxonomy" id="28095"/>
    <lineage>
        <taxon>Bacteria</taxon>
        <taxon>Pseudomonadati</taxon>
        <taxon>Pseudomonadota</taxon>
        <taxon>Betaproteobacteria</taxon>
        <taxon>Burkholderiales</taxon>
        <taxon>Burkholderiaceae</taxon>
        <taxon>Burkholderia</taxon>
    </lineage>
</organism>
<dbReference type="Pfam" id="PF05437">
    <property type="entry name" value="AzlD"/>
    <property type="match status" value="1"/>
</dbReference>
<sequence>MQMLNQWLSIAVMSGITIMLRAAPLVLSKSRLRSPWVLRLNRDLPLCVMVVLISHSISGNASPAWFLLTQKIGALCVVAASYLKWRNALLSVVAGIATLSAITRIF</sequence>
<gene>
    <name evidence="2" type="ORF">CRM94_09300</name>
</gene>
<proteinExistence type="predicted"/>
<dbReference type="RefSeq" id="WP_096750929.1">
    <property type="nucleotide sequence ID" value="NZ_CADEPU010000004.1"/>
</dbReference>
<name>A0A2A7SF89_BURGA</name>
<protein>
    <submittedName>
        <fullName evidence="2">AzlD domain-containing protein</fullName>
    </submittedName>
</protein>
<evidence type="ECO:0000313" key="2">
    <source>
        <dbReference type="EMBL" id="PEH42327.1"/>
    </source>
</evidence>
<reference evidence="3" key="1">
    <citation type="submission" date="2017-09" db="EMBL/GenBank/DDBJ databases">
        <title>FDA dAtabase for Regulatory Grade micrObial Sequences (FDA-ARGOS): Supporting development and validation of Infectious Disease Dx tests.</title>
        <authorList>
            <person name="Minogue T."/>
            <person name="Wolcott M."/>
            <person name="Wasieloski L."/>
            <person name="Aguilar W."/>
            <person name="Moore D."/>
            <person name="Tallon L."/>
            <person name="Sadzewicz L."/>
            <person name="Ott S."/>
            <person name="Zhao X."/>
            <person name="Nagaraj S."/>
            <person name="Vavikolanu K."/>
            <person name="Aluvathingal J."/>
            <person name="Nadendla S."/>
            <person name="Sichtig H."/>
        </authorList>
    </citation>
    <scope>NUCLEOTIDE SEQUENCE [LARGE SCALE GENOMIC DNA]</scope>
    <source>
        <strain evidence="3">FDAARGOS_390</strain>
    </source>
</reference>
<feature type="transmembrane region" description="Helical" evidence="1">
    <location>
        <begin position="40"/>
        <end position="58"/>
    </location>
</feature>
<accession>A0A2A7SF89</accession>